<protein>
    <submittedName>
        <fullName evidence="2 3">Uncharacterized protein</fullName>
    </submittedName>
</protein>
<dbReference type="EMBL" id="KB309005">
    <property type="protein sequence ID" value="ELT95797.1"/>
    <property type="molecule type" value="Genomic_DNA"/>
</dbReference>
<name>R7TQI5_CAPTE</name>
<feature type="region of interest" description="Disordered" evidence="1">
    <location>
        <begin position="118"/>
        <end position="202"/>
    </location>
</feature>
<gene>
    <name evidence="2" type="ORF">CAPTEDRAFT_204598</name>
</gene>
<organism evidence="2">
    <name type="scientific">Capitella teleta</name>
    <name type="common">Polychaete worm</name>
    <dbReference type="NCBI Taxonomy" id="283909"/>
    <lineage>
        <taxon>Eukaryota</taxon>
        <taxon>Metazoa</taxon>
        <taxon>Spiralia</taxon>
        <taxon>Lophotrochozoa</taxon>
        <taxon>Annelida</taxon>
        <taxon>Polychaeta</taxon>
        <taxon>Sedentaria</taxon>
        <taxon>Scolecida</taxon>
        <taxon>Capitellidae</taxon>
        <taxon>Capitella</taxon>
    </lineage>
</organism>
<reference evidence="4" key="1">
    <citation type="submission" date="2012-12" db="EMBL/GenBank/DDBJ databases">
        <authorList>
            <person name="Hellsten U."/>
            <person name="Grimwood J."/>
            <person name="Chapman J.A."/>
            <person name="Shapiro H."/>
            <person name="Aerts A."/>
            <person name="Otillar R.P."/>
            <person name="Terry A.Y."/>
            <person name="Boore J.L."/>
            <person name="Simakov O."/>
            <person name="Marletaz F."/>
            <person name="Cho S.-J."/>
            <person name="Edsinger-Gonzales E."/>
            <person name="Havlak P."/>
            <person name="Kuo D.-H."/>
            <person name="Larsson T."/>
            <person name="Lv J."/>
            <person name="Arendt D."/>
            <person name="Savage R."/>
            <person name="Osoegawa K."/>
            <person name="de Jong P."/>
            <person name="Lindberg D.R."/>
            <person name="Seaver E.C."/>
            <person name="Weisblat D.A."/>
            <person name="Putnam N.H."/>
            <person name="Grigoriev I.V."/>
            <person name="Rokhsar D.S."/>
        </authorList>
    </citation>
    <scope>NUCLEOTIDE SEQUENCE</scope>
    <source>
        <strain evidence="4">I ESC-2004</strain>
    </source>
</reference>
<dbReference type="HOGENOM" id="CLU_1192424_0_0_1"/>
<proteinExistence type="predicted"/>
<evidence type="ECO:0000313" key="4">
    <source>
        <dbReference type="Proteomes" id="UP000014760"/>
    </source>
</evidence>
<dbReference type="EnsemblMetazoa" id="CapteT204598">
    <property type="protein sequence ID" value="CapteP204598"/>
    <property type="gene ID" value="CapteG204598"/>
</dbReference>
<dbReference type="Proteomes" id="UP000014760">
    <property type="component" value="Unassembled WGS sequence"/>
</dbReference>
<feature type="non-terminal residue" evidence="2">
    <location>
        <position position="233"/>
    </location>
</feature>
<reference evidence="3" key="3">
    <citation type="submission" date="2015-06" db="UniProtKB">
        <authorList>
            <consortium name="EnsemblMetazoa"/>
        </authorList>
    </citation>
    <scope>IDENTIFICATION</scope>
</reference>
<evidence type="ECO:0000256" key="1">
    <source>
        <dbReference type="SAM" id="MobiDB-lite"/>
    </source>
</evidence>
<reference evidence="2 4" key="2">
    <citation type="journal article" date="2013" name="Nature">
        <title>Insights into bilaterian evolution from three spiralian genomes.</title>
        <authorList>
            <person name="Simakov O."/>
            <person name="Marletaz F."/>
            <person name="Cho S.J."/>
            <person name="Edsinger-Gonzales E."/>
            <person name="Havlak P."/>
            <person name="Hellsten U."/>
            <person name="Kuo D.H."/>
            <person name="Larsson T."/>
            <person name="Lv J."/>
            <person name="Arendt D."/>
            <person name="Savage R."/>
            <person name="Osoegawa K."/>
            <person name="de Jong P."/>
            <person name="Grimwood J."/>
            <person name="Chapman J.A."/>
            <person name="Shapiro H."/>
            <person name="Aerts A."/>
            <person name="Otillar R.P."/>
            <person name="Terry A.Y."/>
            <person name="Boore J.L."/>
            <person name="Grigoriev I.V."/>
            <person name="Lindberg D.R."/>
            <person name="Seaver E.C."/>
            <person name="Weisblat D.A."/>
            <person name="Putnam N.H."/>
            <person name="Rokhsar D.S."/>
        </authorList>
    </citation>
    <scope>NUCLEOTIDE SEQUENCE</scope>
    <source>
        <strain evidence="2 4">I ESC-2004</strain>
    </source>
</reference>
<sequence>MVDQRYKKYTGDVYIAQKSSADLYLRDTGSTLSFLSRDALPTGWSPQMTGTTVTVTGIHQSRGTYHLCKVPIVCDLYEGDLTVALTNRPPLPGVALVLGNDVDDETYEEDMSCGIATRRRVYDPPDPLNDGTLSGIFDGEGREDSSREGREDPSREGREDSSREGRKDPSREGREEEDYLVEDEAFYQKNPPNPPCEGKDAGDVMLHAGLVTPEQLQEEQEADVGLAVVWEKA</sequence>
<dbReference type="AlphaFoldDB" id="R7TQI5"/>
<keyword evidence="4" id="KW-1185">Reference proteome</keyword>
<evidence type="ECO:0000313" key="3">
    <source>
        <dbReference type="EnsemblMetazoa" id="CapteP204598"/>
    </source>
</evidence>
<dbReference type="EMBL" id="AMQN01028402">
    <property type="status" value="NOT_ANNOTATED_CDS"/>
    <property type="molecule type" value="Genomic_DNA"/>
</dbReference>
<accession>R7TQI5</accession>
<evidence type="ECO:0000313" key="2">
    <source>
        <dbReference type="EMBL" id="ELT95797.1"/>
    </source>
</evidence>
<feature type="compositionally biased region" description="Acidic residues" evidence="1">
    <location>
        <begin position="175"/>
        <end position="185"/>
    </location>
</feature>
<feature type="compositionally biased region" description="Basic and acidic residues" evidence="1">
    <location>
        <begin position="139"/>
        <end position="174"/>
    </location>
</feature>